<dbReference type="PANTHER" id="PTHR47074:SF11">
    <property type="entry name" value="REVERSE TRANSCRIPTASE-LIKE PROTEIN"/>
    <property type="match status" value="1"/>
</dbReference>
<dbReference type="PANTHER" id="PTHR47074">
    <property type="entry name" value="BNAC02G40300D PROTEIN"/>
    <property type="match status" value="1"/>
</dbReference>
<feature type="domain" description="Reverse transcriptase zinc-binding" evidence="3">
    <location>
        <begin position="361"/>
        <end position="444"/>
    </location>
</feature>
<dbReference type="GO" id="GO:0003676">
    <property type="term" value="F:nucleic acid binding"/>
    <property type="evidence" value="ECO:0007669"/>
    <property type="project" value="InterPro"/>
</dbReference>
<evidence type="ECO:0000313" key="5">
    <source>
        <dbReference type="Proteomes" id="UP000525078"/>
    </source>
</evidence>
<dbReference type="AlphaFoldDB" id="A0A7J6FAQ2"/>
<dbReference type="InterPro" id="IPR044730">
    <property type="entry name" value="RNase_H-like_dom_plant"/>
</dbReference>
<feature type="region of interest" description="Disordered" evidence="1">
    <location>
        <begin position="274"/>
        <end position="314"/>
    </location>
</feature>
<dbReference type="Proteomes" id="UP000525078">
    <property type="component" value="Unassembled WGS sequence"/>
</dbReference>
<evidence type="ECO:0000313" key="4">
    <source>
        <dbReference type="EMBL" id="KAF4367787.1"/>
    </source>
</evidence>
<dbReference type="InterPro" id="IPR052929">
    <property type="entry name" value="RNase_H-like_EbsB-rel"/>
</dbReference>
<dbReference type="Gene3D" id="3.30.420.10">
    <property type="entry name" value="Ribonuclease H-like superfamily/Ribonuclease H"/>
    <property type="match status" value="1"/>
</dbReference>
<accession>A0A7J6FAQ2</accession>
<dbReference type="InterPro" id="IPR002156">
    <property type="entry name" value="RNaseH_domain"/>
</dbReference>
<reference evidence="4 5" key="1">
    <citation type="journal article" date="2020" name="bioRxiv">
        <title>Sequence and annotation of 42 cannabis genomes reveals extensive copy number variation in cannabinoid synthesis and pathogen resistance genes.</title>
        <authorList>
            <person name="Mckernan K.J."/>
            <person name="Helbert Y."/>
            <person name="Kane L.T."/>
            <person name="Ebling H."/>
            <person name="Zhang L."/>
            <person name="Liu B."/>
            <person name="Eaton Z."/>
            <person name="Mclaughlin S."/>
            <person name="Kingan S."/>
            <person name="Baybayan P."/>
            <person name="Concepcion G."/>
            <person name="Jordan M."/>
            <person name="Riva A."/>
            <person name="Barbazuk W."/>
            <person name="Harkins T."/>
        </authorList>
    </citation>
    <scope>NUCLEOTIDE SEQUENCE [LARGE SCALE GENOMIC DNA]</scope>
    <source>
        <strain evidence="5">cv. Jamaican Lion 4</strain>
        <tissue evidence="4">Leaf</tissue>
    </source>
</reference>
<dbReference type="Pfam" id="PF13456">
    <property type="entry name" value="RVT_3"/>
    <property type="match status" value="1"/>
</dbReference>
<dbReference type="Pfam" id="PF13966">
    <property type="entry name" value="zf-RVT"/>
    <property type="match status" value="1"/>
</dbReference>
<name>A0A7J6FAQ2_CANSA</name>
<evidence type="ECO:0000259" key="3">
    <source>
        <dbReference type="Pfam" id="PF13966"/>
    </source>
</evidence>
<dbReference type="EMBL" id="JAATIP010000140">
    <property type="protein sequence ID" value="KAF4367787.1"/>
    <property type="molecule type" value="Genomic_DNA"/>
</dbReference>
<dbReference type="SUPFAM" id="SSF53098">
    <property type="entry name" value="Ribonuclease H-like"/>
    <property type="match status" value="1"/>
</dbReference>
<organism evidence="4 5">
    <name type="scientific">Cannabis sativa</name>
    <name type="common">Hemp</name>
    <name type="synonym">Marijuana</name>
    <dbReference type="NCBI Taxonomy" id="3483"/>
    <lineage>
        <taxon>Eukaryota</taxon>
        <taxon>Viridiplantae</taxon>
        <taxon>Streptophyta</taxon>
        <taxon>Embryophyta</taxon>
        <taxon>Tracheophyta</taxon>
        <taxon>Spermatophyta</taxon>
        <taxon>Magnoliopsida</taxon>
        <taxon>eudicotyledons</taxon>
        <taxon>Gunneridae</taxon>
        <taxon>Pentapetalae</taxon>
        <taxon>rosids</taxon>
        <taxon>fabids</taxon>
        <taxon>Rosales</taxon>
        <taxon>Cannabaceae</taxon>
        <taxon>Cannabis</taxon>
    </lineage>
</organism>
<feature type="domain" description="RNase H type-1" evidence="2">
    <location>
        <begin position="553"/>
        <end position="667"/>
    </location>
</feature>
<gene>
    <name evidence="4" type="ORF">F8388_016610</name>
</gene>
<comment type="caution">
    <text evidence="4">The sequence shown here is derived from an EMBL/GenBank/DDBJ whole genome shotgun (WGS) entry which is preliminary data.</text>
</comment>
<proteinExistence type="predicted"/>
<dbReference type="InterPro" id="IPR026960">
    <property type="entry name" value="RVT-Znf"/>
</dbReference>
<dbReference type="InterPro" id="IPR036397">
    <property type="entry name" value="RNaseH_sf"/>
</dbReference>
<dbReference type="InterPro" id="IPR012337">
    <property type="entry name" value="RNaseH-like_sf"/>
</dbReference>
<feature type="compositionally biased region" description="Basic residues" evidence="1">
    <location>
        <begin position="292"/>
        <end position="310"/>
    </location>
</feature>
<evidence type="ECO:0008006" key="6">
    <source>
        <dbReference type="Google" id="ProtNLM"/>
    </source>
</evidence>
<protein>
    <recommendedName>
        <fullName evidence="6">Reverse transcriptase zinc-binding domain-containing protein</fullName>
    </recommendedName>
</protein>
<evidence type="ECO:0000256" key="1">
    <source>
        <dbReference type="SAM" id="MobiDB-lite"/>
    </source>
</evidence>
<evidence type="ECO:0000259" key="2">
    <source>
        <dbReference type="Pfam" id="PF13456"/>
    </source>
</evidence>
<dbReference type="GO" id="GO:0004523">
    <property type="term" value="F:RNA-DNA hybrid ribonuclease activity"/>
    <property type="evidence" value="ECO:0007669"/>
    <property type="project" value="InterPro"/>
</dbReference>
<dbReference type="CDD" id="cd06222">
    <property type="entry name" value="RNase_H_like"/>
    <property type="match status" value="1"/>
</dbReference>
<sequence>MAEISKGTMENAPTADGEVLMEEVPTDRVACESSGVPLSIRGLVNLPETTVEGSQKDKMEVLRQKFLEESSMELEPLLEISEELERKGTVGPGVERPGGGAAIQQIRTVSTRRKESLAGELQQKGVTQPLPCVIAGDHPMATLEKNPMDDEVILSLMPNVGPSAAQMLDKPHELVCKSRTPHQYPEPVPVAWNIGLGFEKNVAQALEVEVGRVGNKEKGEVLYDGKELKAQAISGPSNKKRKAPVHFIPVDDVGQPIPDGLVIPLNGGDSVPPIGSPTFAIGKGNDEDCSGKKNKKNSSSSSKKRGRPRKSSQENYGRRWNISYVCYLFGVDMGLQISSIDIVGDLGKDRLVWKRTPSGCFSAKEAYWANLQHRLGVDHKIWKRIWSCKIHPRASLFLWRICSGVLPTRDKLGNIDDDRCLLCNGAVESTKHIFFECSLTRSLWFGGPIPLRIERLQGENVMSLVLELCGDLVEEEASKLLVCGYVIWDTIWNYRNSIRLGGRCRDCLSLLTEVRKRLEELEGTVKLPASEVPTRTVHLVQRAPFNSNILVSDGSFKDGKCGLAAVGFDRNSSTWISICKSSEGYSALDSELQAIYMALHWAKEQGWSSIFLFSDCLVAVNALVKMSVPDWKIAGVFFKILKLVKSFEYCNFAFANREFISGVNDLAIQTRLGNIMDNVCVGEGLPPVNPNLFC</sequence>